<feature type="transmembrane region" description="Helical" evidence="1">
    <location>
        <begin position="84"/>
        <end position="104"/>
    </location>
</feature>
<feature type="transmembrane region" description="Helical" evidence="1">
    <location>
        <begin position="212"/>
        <end position="232"/>
    </location>
</feature>
<keyword evidence="1" id="KW-0472">Membrane</keyword>
<keyword evidence="1" id="KW-1133">Transmembrane helix</keyword>
<dbReference type="EMBL" id="JAAXPG010000008">
    <property type="protein sequence ID" value="NKY98111.1"/>
    <property type="molecule type" value="Genomic_DNA"/>
</dbReference>
<protein>
    <submittedName>
        <fullName evidence="2">Uncharacterized protein</fullName>
    </submittedName>
</protein>
<proteinExistence type="predicted"/>
<dbReference type="Proteomes" id="UP000553209">
    <property type="component" value="Unassembled WGS sequence"/>
</dbReference>
<evidence type="ECO:0000256" key="1">
    <source>
        <dbReference type="SAM" id="Phobius"/>
    </source>
</evidence>
<dbReference type="AlphaFoldDB" id="A0A7X6RQF0"/>
<keyword evidence="3" id="KW-1185">Reference proteome</keyword>
<feature type="transmembrane region" description="Helical" evidence="1">
    <location>
        <begin position="162"/>
        <end position="183"/>
    </location>
</feature>
<feature type="transmembrane region" description="Helical" evidence="1">
    <location>
        <begin position="111"/>
        <end position="130"/>
    </location>
</feature>
<name>A0A7X6RQF0_9ACTN</name>
<keyword evidence="1" id="KW-0812">Transmembrane</keyword>
<evidence type="ECO:0000313" key="2">
    <source>
        <dbReference type="EMBL" id="NKY98111.1"/>
    </source>
</evidence>
<gene>
    <name evidence="2" type="ORF">HGB44_10665</name>
</gene>
<accession>A0A7X6RQF0</accession>
<organism evidence="2 3">
    <name type="scientific">Nocardiopsis alborubida</name>
    <dbReference type="NCBI Taxonomy" id="146802"/>
    <lineage>
        <taxon>Bacteria</taxon>
        <taxon>Bacillati</taxon>
        <taxon>Actinomycetota</taxon>
        <taxon>Actinomycetes</taxon>
        <taxon>Streptosporangiales</taxon>
        <taxon>Nocardiopsidaceae</taxon>
        <taxon>Nocardiopsis</taxon>
    </lineage>
</organism>
<comment type="caution">
    <text evidence="2">The sequence shown here is derived from an EMBL/GenBank/DDBJ whole genome shotgun (WGS) entry which is preliminary data.</text>
</comment>
<sequence length="242" mass="25428">MRSTYRKGPFASASLRTALLRDLPGRAEAPVPGPLPGRWPTAVSLAAAPLLLLAGELAKAPHHFFFPDQIAAYSSDPGRMAWGYGLWFAGLLFLVPAFAGLATAIARTRPALGAAAGIVCLLGLMAAAFFEGANFVALQLAGARSPELATAFVEYLYPRAHVVYALVWAPNLGWVLLAAGLLATRCVGPVRFLCVLSMALHANGILKGFSLAGTALDVLLCVAFVTLAVQVLRRRTPAPPTP</sequence>
<reference evidence="2 3" key="1">
    <citation type="submission" date="2020-04" db="EMBL/GenBank/DDBJ databases">
        <title>MicrobeNet Type strains.</title>
        <authorList>
            <person name="Nicholson A.C."/>
        </authorList>
    </citation>
    <scope>NUCLEOTIDE SEQUENCE [LARGE SCALE GENOMIC DNA]</scope>
    <source>
        <strain evidence="2 3">ATCC 23612</strain>
    </source>
</reference>
<evidence type="ECO:0000313" key="3">
    <source>
        <dbReference type="Proteomes" id="UP000553209"/>
    </source>
</evidence>
<dbReference type="RefSeq" id="WP_061078924.1">
    <property type="nucleotide sequence ID" value="NZ_JAAXPG010000008.1"/>
</dbReference>